<gene>
    <name evidence="1" type="primary">ZMYM1</name>
    <name evidence="1" type="ORF">NPIL_151611</name>
</gene>
<dbReference type="PANTHER" id="PTHR45749:SF21">
    <property type="entry name" value="DUF4371 DOMAIN-CONTAINING PROTEIN"/>
    <property type="match status" value="1"/>
</dbReference>
<keyword evidence="2" id="KW-1185">Reference proteome</keyword>
<evidence type="ECO:0000313" key="1">
    <source>
        <dbReference type="EMBL" id="GFT50348.1"/>
    </source>
</evidence>
<accession>A0A8X6P446</accession>
<protein>
    <submittedName>
        <fullName evidence="1">Zinc finger MYM-type protein 1</fullName>
    </submittedName>
</protein>
<dbReference type="EMBL" id="BMAW01016703">
    <property type="protein sequence ID" value="GFT50348.1"/>
    <property type="molecule type" value="Genomic_DNA"/>
</dbReference>
<name>A0A8X6P446_NEPPI</name>
<proteinExistence type="predicted"/>
<dbReference type="Proteomes" id="UP000887013">
    <property type="component" value="Unassembled WGS sequence"/>
</dbReference>
<reference evidence="1" key="1">
    <citation type="submission" date="2020-08" db="EMBL/GenBank/DDBJ databases">
        <title>Multicomponent nature underlies the extraordinary mechanical properties of spider dragline silk.</title>
        <authorList>
            <person name="Kono N."/>
            <person name="Nakamura H."/>
            <person name="Mori M."/>
            <person name="Yoshida Y."/>
            <person name="Ohtoshi R."/>
            <person name="Malay A.D."/>
            <person name="Moran D.A.P."/>
            <person name="Tomita M."/>
            <person name="Numata K."/>
            <person name="Arakawa K."/>
        </authorList>
    </citation>
    <scope>NUCLEOTIDE SEQUENCE</scope>
</reference>
<dbReference type="PANTHER" id="PTHR45749">
    <property type="match status" value="1"/>
</dbReference>
<organism evidence="1 2">
    <name type="scientific">Nephila pilipes</name>
    <name type="common">Giant wood spider</name>
    <name type="synonym">Nephila maculata</name>
    <dbReference type="NCBI Taxonomy" id="299642"/>
    <lineage>
        <taxon>Eukaryota</taxon>
        <taxon>Metazoa</taxon>
        <taxon>Ecdysozoa</taxon>
        <taxon>Arthropoda</taxon>
        <taxon>Chelicerata</taxon>
        <taxon>Arachnida</taxon>
        <taxon>Araneae</taxon>
        <taxon>Araneomorphae</taxon>
        <taxon>Entelegynae</taxon>
        <taxon>Araneoidea</taxon>
        <taxon>Nephilidae</taxon>
        <taxon>Nephila</taxon>
    </lineage>
</organism>
<evidence type="ECO:0000313" key="2">
    <source>
        <dbReference type="Proteomes" id="UP000887013"/>
    </source>
</evidence>
<sequence>MQVTCSRYINSGPRAGVCSWSPPLNVKTKIIDKKKKPSGAFKCKQRQEREDSKQKFPKIDKFFSQPSASTSGQNISIDSDSNNVVTEVLVEKPTEEDSTIIAVGDTSAADHVNVDDVCMTHIRAEGLEEPQTSTFFENVYDTSSYDLGNFTNKILSDNEKRQILDMGPLQPSGPFPTDINQNNSCSSGHSEACAVYEFWKKNDTNTIDKELENEIRKEASFWKMVLQRLFDIILTLAKSSLALRGHQEDLSQEEYQGNFLSFVELVARYDHILRQVLDMPKGSTRYLSATIQNEMIESLGTKLETHLLEQIRASPFLAIIMDMTQDISKVDQLSIVVRYAVITISENGQPIDI</sequence>
<dbReference type="OrthoDB" id="6435517at2759"/>
<dbReference type="AlphaFoldDB" id="A0A8X6P446"/>
<comment type="caution">
    <text evidence="1">The sequence shown here is derived from an EMBL/GenBank/DDBJ whole genome shotgun (WGS) entry which is preliminary data.</text>
</comment>